<dbReference type="Gramene" id="AET2Gv20829600.10">
    <property type="protein sequence ID" value="AET2Gv20829600.10"/>
    <property type="gene ID" value="AET2Gv20829600"/>
</dbReference>
<feature type="domain" description="SWIM-type" evidence="2">
    <location>
        <begin position="126"/>
        <end position="162"/>
    </location>
</feature>
<dbReference type="Proteomes" id="UP000015105">
    <property type="component" value="Chromosome 2D"/>
</dbReference>
<protein>
    <recommendedName>
        <fullName evidence="2">SWIM-type domain-containing protein</fullName>
    </recommendedName>
</protein>
<accession>A0A453CFM6</accession>
<organism evidence="3 4">
    <name type="scientific">Aegilops tauschii subsp. strangulata</name>
    <name type="common">Goatgrass</name>
    <dbReference type="NCBI Taxonomy" id="200361"/>
    <lineage>
        <taxon>Eukaryota</taxon>
        <taxon>Viridiplantae</taxon>
        <taxon>Streptophyta</taxon>
        <taxon>Embryophyta</taxon>
        <taxon>Tracheophyta</taxon>
        <taxon>Spermatophyta</taxon>
        <taxon>Magnoliopsida</taxon>
        <taxon>Liliopsida</taxon>
        <taxon>Poales</taxon>
        <taxon>Poaceae</taxon>
        <taxon>BOP clade</taxon>
        <taxon>Pooideae</taxon>
        <taxon>Triticodae</taxon>
        <taxon>Triticeae</taxon>
        <taxon>Triticinae</taxon>
        <taxon>Aegilops</taxon>
    </lineage>
</organism>
<reference evidence="3" key="4">
    <citation type="submission" date="2019-03" db="UniProtKB">
        <authorList>
            <consortium name="EnsemblPlants"/>
        </authorList>
    </citation>
    <scope>IDENTIFICATION</scope>
</reference>
<name>A0A453CFM6_AEGTS</name>
<reference evidence="3" key="3">
    <citation type="journal article" date="2017" name="Nature">
        <title>Genome sequence of the progenitor of the wheat D genome Aegilops tauschii.</title>
        <authorList>
            <person name="Luo M.C."/>
            <person name="Gu Y.Q."/>
            <person name="Puiu D."/>
            <person name="Wang H."/>
            <person name="Twardziok S.O."/>
            <person name="Deal K.R."/>
            <person name="Huo N."/>
            <person name="Zhu T."/>
            <person name="Wang L."/>
            <person name="Wang Y."/>
            <person name="McGuire P.E."/>
            <person name="Liu S."/>
            <person name="Long H."/>
            <person name="Ramasamy R.K."/>
            <person name="Rodriguez J.C."/>
            <person name="Van S.L."/>
            <person name="Yuan L."/>
            <person name="Wang Z."/>
            <person name="Xia Z."/>
            <person name="Xiao L."/>
            <person name="Anderson O.D."/>
            <person name="Ouyang S."/>
            <person name="Liang Y."/>
            <person name="Zimin A.V."/>
            <person name="Pertea G."/>
            <person name="Qi P."/>
            <person name="Bennetzen J.L."/>
            <person name="Dai X."/>
            <person name="Dawson M.W."/>
            <person name="Muller H.G."/>
            <person name="Kugler K."/>
            <person name="Rivarola-Duarte L."/>
            <person name="Spannagl M."/>
            <person name="Mayer K.F.X."/>
            <person name="Lu F.H."/>
            <person name="Bevan M.W."/>
            <person name="Leroy P."/>
            <person name="Li P."/>
            <person name="You F.M."/>
            <person name="Sun Q."/>
            <person name="Liu Z."/>
            <person name="Lyons E."/>
            <person name="Wicker T."/>
            <person name="Salzberg S.L."/>
            <person name="Devos K.M."/>
            <person name="Dvorak J."/>
        </authorList>
    </citation>
    <scope>NUCLEOTIDE SEQUENCE [LARGE SCALE GENOMIC DNA]</scope>
    <source>
        <strain evidence="3">cv. AL8/78</strain>
    </source>
</reference>
<keyword evidence="1" id="KW-0863">Zinc-finger</keyword>
<reference evidence="3" key="5">
    <citation type="journal article" date="2021" name="G3 (Bethesda)">
        <title>Aegilops tauschii genome assembly Aet v5.0 features greater sequence contiguity and improved annotation.</title>
        <authorList>
            <person name="Wang L."/>
            <person name="Zhu T."/>
            <person name="Rodriguez J.C."/>
            <person name="Deal K.R."/>
            <person name="Dubcovsky J."/>
            <person name="McGuire P.E."/>
            <person name="Lux T."/>
            <person name="Spannagl M."/>
            <person name="Mayer K.F.X."/>
            <person name="Baldrich P."/>
            <person name="Meyers B.C."/>
            <person name="Huo N."/>
            <person name="Gu Y.Q."/>
            <person name="Zhou H."/>
            <person name="Devos K.M."/>
            <person name="Bennetzen J.L."/>
            <person name="Unver T."/>
            <person name="Budak H."/>
            <person name="Gulick P.J."/>
            <person name="Galiba G."/>
            <person name="Kalapos B."/>
            <person name="Nelson D.R."/>
            <person name="Li P."/>
            <person name="You F.M."/>
            <person name="Luo M.C."/>
            <person name="Dvorak J."/>
        </authorList>
    </citation>
    <scope>NUCLEOTIDE SEQUENCE [LARGE SCALE GENOMIC DNA]</scope>
    <source>
        <strain evidence="3">cv. AL8/78</strain>
    </source>
</reference>
<reference evidence="4" key="2">
    <citation type="journal article" date="2017" name="Nat. Plants">
        <title>The Aegilops tauschii genome reveals multiple impacts of transposons.</title>
        <authorList>
            <person name="Zhao G."/>
            <person name="Zou C."/>
            <person name="Li K."/>
            <person name="Wang K."/>
            <person name="Li T."/>
            <person name="Gao L."/>
            <person name="Zhang X."/>
            <person name="Wang H."/>
            <person name="Yang Z."/>
            <person name="Liu X."/>
            <person name="Jiang W."/>
            <person name="Mao L."/>
            <person name="Kong X."/>
            <person name="Jiao Y."/>
            <person name="Jia J."/>
        </authorList>
    </citation>
    <scope>NUCLEOTIDE SEQUENCE [LARGE SCALE GENOMIC DNA]</scope>
    <source>
        <strain evidence="4">cv. AL8/78</strain>
    </source>
</reference>
<dbReference type="Gramene" id="AET2Gv20829600.17">
    <property type="protein sequence ID" value="AET2Gv20829600.17"/>
    <property type="gene ID" value="AET2Gv20829600"/>
</dbReference>
<dbReference type="EnsemblPlants" id="AET2Gv20829600.10">
    <property type="protein sequence ID" value="AET2Gv20829600.10"/>
    <property type="gene ID" value="AET2Gv20829600"/>
</dbReference>
<dbReference type="AlphaFoldDB" id="A0A453CFM6"/>
<dbReference type="InterPro" id="IPR007527">
    <property type="entry name" value="Znf_SWIM"/>
</dbReference>
<evidence type="ECO:0000256" key="1">
    <source>
        <dbReference type="PROSITE-ProRule" id="PRU00325"/>
    </source>
</evidence>
<dbReference type="EnsemblPlants" id="AET2Gv20829600.17">
    <property type="protein sequence ID" value="AET2Gv20829600.17"/>
    <property type="gene ID" value="AET2Gv20829600"/>
</dbReference>
<keyword evidence="4" id="KW-1185">Reference proteome</keyword>
<dbReference type="PANTHER" id="PTHR47482">
    <property type="entry name" value="OS11G0632001 PROTEIN"/>
    <property type="match status" value="1"/>
</dbReference>
<evidence type="ECO:0000313" key="4">
    <source>
        <dbReference type="Proteomes" id="UP000015105"/>
    </source>
</evidence>
<reference evidence="4" key="1">
    <citation type="journal article" date="2014" name="Science">
        <title>Ancient hybridizations among the ancestral genomes of bread wheat.</title>
        <authorList>
            <consortium name="International Wheat Genome Sequencing Consortium,"/>
            <person name="Marcussen T."/>
            <person name="Sandve S.R."/>
            <person name="Heier L."/>
            <person name="Spannagl M."/>
            <person name="Pfeifer M."/>
            <person name="Jakobsen K.S."/>
            <person name="Wulff B.B."/>
            <person name="Steuernagel B."/>
            <person name="Mayer K.F."/>
            <person name="Olsen O.A."/>
        </authorList>
    </citation>
    <scope>NUCLEOTIDE SEQUENCE [LARGE SCALE GENOMIC DNA]</scope>
    <source>
        <strain evidence="4">cv. AL8/78</strain>
    </source>
</reference>
<evidence type="ECO:0000313" key="3">
    <source>
        <dbReference type="EnsemblPlants" id="AET2Gv20829600.10"/>
    </source>
</evidence>
<sequence>MCLSRRCHSRTFLHNIVGSFLGSSQNLPFTKRSLLIHVFVRQYMRLQFDRESDESYREKRIQISGAVMRGSIAIEQHANKVYTRKMFEQFGENLFKGRAYQVEEIVKHIARHNDAEKCEKWRVVDYKVTMLDDGEWFECECGQFTHMGMVCCHALKVFLDLNIVHSSSIREKSYFDFQCFR</sequence>
<evidence type="ECO:0000259" key="2">
    <source>
        <dbReference type="PROSITE" id="PS50966"/>
    </source>
</evidence>
<dbReference type="PROSITE" id="PS50966">
    <property type="entry name" value="ZF_SWIM"/>
    <property type="match status" value="1"/>
</dbReference>
<dbReference type="GO" id="GO:0008270">
    <property type="term" value="F:zinc ion binding"/>
    <property type="evidence" value="ECO:0007669"/>
    <property type="project" value="UniProtKB-KW"/>
</dbReference>
<proteinExistence type="predicted"/>
<keyword evidence="1" id="KW-0479">Metal-binding</keyword>
<keyword evidence="1" id="KW-0862">Zinc</keyword>
<dbReference type="PANTHER" id="PTHR47482:SF5">
    <property type="entry name" value="FAR1 DOMAIN-CONTAINING PROTEIN"/>
    <property type="match status" value="1"/>
</dbReference>